<evidence type="ECO:0000313" key="1">
    <source>
        <dbReference type="EMBL" id="SMO86491.1"/>
    </source>
</evidence>
<reference evidence="1 2" key="1">
    <citation type="submission" date="2017-05" db="EMBL/GenBank/DDBJ databases">
        <authorList>
            <person name="Varghese N."/>
            <person name="Submissions S."/>
        </authorList>
    </citation>
    <scope>NUCLEOTIDE SEQUENCE [LARGE SCALE GENOMIC DNA]</scope>
    <source>
        <strain evidence="1 2">DSM 45474</strain>
    </source>
</reference>
<accession>A0A521ESU5</accession>
<protein>
    <submittedName>
        <fullName evidence="1">Uncharacterized protein</fullName>
    </submittedName>
</protein>
<dbReference type="EMBL" id="FXTI01000010">
    <property type="protein sequence ID" value="SMO86491.1"/>
    <property type="molecule type" value="Genomic_DNA"/>
</dbReference>
<dbReference type="AlphaFoldDB" id="A0A521ESU5"/>
<evidence type="ECO:0000313" key="2">
    <source>
        <dbReference type="Proteomes" id="UP000315636"/>
    </source>
</evidence>
<sequence>MKPGNPPARNTRVWCQFLQRPVALRDKEWEDGFAICVEYSQPPLYRGGFLFMEEEKL</sequence>
<proteinExistence type="predicted"/>
<gene>
    <name evidence="1" type="ORF">SAMN06264849_11072</name>
</gene>
<dbReference type="Proteomes" id="UP000315636">
    <property type="component" value="Unassembled WGS sequence"/>
</dbReference>
<organism evidence="1 2">
    <name type="scientific">Melghirimyces algeriensis</name>
    <dbReference type="NCBI Taxonomy" id="910412"/>
    <lineage>
        <taxon>Bacteria</taxon>
        <taxon>Bacillati</taxon>
        <taxon>Bacillota</taxon>
        <taxon>Bacilli</taxon>
        <taxon>Bacillales</taxon>
        <taxon>Thermoactinomycetaceae</taxon>
        <taxon>Melghirimyces</taxon>
    </lineage>
</organism>
<name>A0A521ESU5_9BACL</name>
<keyword evidence="2" id="KW-1185">Reference proteome</keyword>